<dbReference type="EMBL" id="JABBWE010000003">
    <property type="protein sequence ID" value="KAG1804865.1"/>
    <property type="molecule type" value="Genomic_DNA"/>
</dbReference>
<accession>A0A9P7J610</accession>
<feature type="region of interest" description="Disordered" evidence="1">
    <location>
        <begin position="74"/>
        <end position="146"/>
    </location>
</feature>
<keyword evidence="3" id="KW-1185">Reference proteome</keyword>
<proteinExistence type="predicted"/>
<dbReference type="GeneID" id="64602979"/>
<feature type="non-terminal residue" evidence="2">
    <location>
        <position position="1"/>
    </location>
</feature>
<evidence type="ECO:0000313" key="2">
    <source>
        <dbReference type="EMBL" id="KAG1804865.1"/>
    </source>
</evidence>
<reference evidence="2" key="1">
    <citation type="journal article" date="2020" name="New Phytol.">
        <title>Comparative genomics reveals dynamic genome evolution in host specialist ectomycorrhizal fungi.</title>
        <authorList>
            <person name="Lofgren L.A."/>
            <person name="Nguyen N.H."/>
            <person name="Vilgalys R."/>
            <person name="Ruytinx J."/>
            <person name="Liao H.L."/>
            <person name="Branco S."/>
            <person name="Kuo A."/>
            <person name="LaButti K."/>
            <person name="Lipzen A."/>
            <person name="Andreopoulos W."/>
            <person name="Pangilinan J."/>
            <person name="Riley R."/>
            <person name="Hundley H."/>
            <person name="Na H."/>
            <person name="Barry K."/>
            <person name="Grigoriev I.V."/>
            <person name="Stajich J.E."/>
            <person name="Kennedy P.G."/>
        </authorList>
    </citation>
    <scope>NUCLEOTIDE SEQUENCE</scope>
    <source>
        <strain evidence="2">S12</strain>
    </source>
</reference>
<dbReference type="RefSeq" id="XP_041166480.1">
    <property type="nucleotide sequence ID" value="XM_041309215.1"/>
</dbReference>
<organism evidence="2 3">
    <name type="scientific">Suillus plorans</name>
    <dbReference type="NCBI Taxonomy" id="116603"/>
    <lineage>
        <taxon>Eukaryota</taxon>
        <taxon>Fungi</taxon>
        <taxon>Dikarya</taxon>
        <taxon>Basidiomycota</taxon>
        <taxon>Agaricomycotina</taxon>
        <taxon>Agaricomycetes</taxon>
        <taxon>Agaricomycetidae</taxon>
        <taxon>Boletales</taxon>
        <taxon>Suillineae</taxon>
        <taxon>Suillaceae</taxon>
        <taxon>Suillus</taxon>
    </lineage>
</organism>
<dbReference type="AlphaFoldDB" id="A0A9P7J610"/>
<sequence length="206" mass="22747">SQFHRSIFFVNLKPFLLHLRKCDGAPNIFQLIHVDAEHRVARPVRKTKPTATLLQHAEKAALPSQTKAINEFHAAEAAKRAAERLSPETTESPSTSPIPPSPSAVDTHKRLHPEDSDREPSDDEREDACTNPKPQKQRKTAAVPTEPELVDADGILIDIDVQSLTEVEPVLTQEAKTADINAFFGATFDHAGAKGKVKKHRKCKTC</sequence>
<protein>
    <submittedName>
        <fullName evidence="2">Uncharacterized protein</fullName>
    </submittedName>
</protein>
<feature type="compositionally biased region" description="Basic and acidic residues" evidence="1">
    <location>
        <begin position="106"/>
        <end position="119"/>
    </location>
</feature>
<gene>
    <name evidence="2" type="ORF">HD556DRAFT_1523375</name>
</gene>
<feature type="non-terminal residue" evidence="2">
    <location>
        <position position="206"/>
    </location>
</feature>
<evidence type="ECO:0000313" key="3">
    <source>
        <dbReference type="Proteomes" id="UP000719766"/>
    </source>
</evidence>
<comment type="caution">
    <text evidence="2">The sequence shown here is derived from an EMBL/GenBank/DDBJ whole genome shotgun (WGS) entry which is preliminary data.</text>
</comment>
<dbReference type="OrthoDB" id="2684025at2759"/>
<feature type="compositionally biased region" description="Basic and acidic residues" evidence="1">
    <location>
        <begin position="74"/>
        <end position="86"/>
    </location>
</feature>
<dbReference type="Proteomes" id="UP000719766">
    <property type="component" value="Unassembled WGS sequence"/>
</dbReference>
<name>A0A9P7J610_9AGAM</name>
<evidence type="ECO:0000256" key="1">
    <source>
        <dbReference type="SAM" id="MobiDB-lite"/>
    </source>
</evidence>